<dbReference type="InterPro" id="IPR012674">
    <property type="entry name" value="Calycin"/>
</dbReference>
<accession>A0A1G7FTE9</accession>
<evidence type="ECO:0000256" key="1">
    <source>
        <dbReference type="ARBA" id="ARBA00006889"/>
    </source>
</evidence>
<dbReference type="Pfam" id="PF08212">
    <property type="entry name" value="Lipocalin_2"/>
    <property type="match status" value="1"/>
</dbReference>
<dbReference type="PROSITE" id="PS00213">
    <property type="entry name" value="LIPOCALIN"/>
    <property type="match status" value="1"/>
</dbReference>
<gene>
    <name evidence="4" type="ORF">SAMN05444167_0444</name>
</gene>
<dbReference type="InterPro" id="IPR002446">
    <property type="entry name" value="Lipocalin_bac"/>
</dbReference>
<reference evidence="4 5" key="1">
    <citation type="submission" date="2016-10" db="EMBL/GenBank/DDBJ databases">
        <authorList>
            <person name="de Groot N.N."/>
        </authorList>
    </citation>
    <scope>NUCLEOTIDE SEQUENCE [LARGE SCALE GENOMIC DNA]</scope>
    <source>
        <strain evidence="4 5">GAS232</strain>
    </source>
</reference>
<dbReference type="CDD" id="cd19438">
    <property type="entry name" value="lipocalin_Blc-like"/>
    <property type="match status" value="1"/>
</dbReference>
<evidence type="ECO:0000313" key="5">
    <source>
        <dbReference type="Proteomes" id="UP000182427"/>
    </source>
</evidence>
<dbReference type="PRINTS" id="PR01171">
    <property type="entry name" value="BCTLIPOCALIN"/>
</dbReference>
<protein>
    <submittedName>
        <fullName evidence="4">Apolipoprotein D and lipocalin family protein</fullName>
    </submittedName>
</protein>
<dbReference type="EMBL" id="LT629690">
    <property type="protein sequence ID" value="SDE79156.1"/>
    <property type="molecule type" value="Genomic_DNA"/>
</dbReference>
<dbReference type="GO" id="GO:0006950">
    <property type="term" value="P:response to stress"/>
    <property type="evidence" value="ECO:0007669"/>
    <property type="project" value="UniProtKB-ARBA"/>
</dbReference>
<sequence>MTQPPLKTVDHVDLNRYLGKWYEIARLPNRFEKKCQRDVTAEYSKDGNKILVHNSCIQQDGSPKVAEGRAKVADSVTNAKLKVTFFWPFYGDYWIIGLDPAYRWAIVGEPDRKYMWILSRTPHLADADHAHILNLVQQAGYESGQLIYSQQTGAR</sequence>
<dbReference type="InterPro" id="IPR047202">
    <property type="entry name" value="Lipocalin_Blc-like_dom"/>
</dbReference>
<proteinExistence type="inferred from homology"/>
<dbReference type="InterPro" id="IPR000566">
    <property type="entry name" value="Lipocln_cytosolic_FA-bd_dom"/>
</dbReference>
<dbReference type="AlphaFoldDB" id="A0A1G7FTE9"/>
<dbReference type="PANTHER" id="PTHR10612">
    <property type="entry name" value="APOLIPOPROTEIN D"/>
    <property type="match status" value="1"/>
</dbReference>
<keyword evidence="5" id="KW-1185">Reference proteome</keyword>
<dbReference type="InterPro" id="IPR022271">
    <property type="entry name" value="Lipocalin_ApoD"/>
</dbReference>
<evidence type="ECO:0000313" key="4">
    <source>
        <dbReference type="EMBL" id="SDE79156.1"/>
    </source>
</evidence>
<dbReference type="InterPro" id="IPR022272">
    <property type="entry name" value="Lipocalin_CS"/>
</dbReference>
<dbReference type="OrthoDB" id="9793905at2"/>
<dbReference type="Gene3D" id="2.40.128.20">
    <property type="match status" value="1"/>
</dbReference>
<keyword evidence="4" id="KW-0449">Lipoprotein</keyword>
<dbReference type="PIRSF" id="PIRSF036893">
    <property type="entry name" value="Lipocalin_ApoD"/>
    <property type="match status" value="1"/>
</dbReference>
<comment type="similarity">
    <text evidence="1 2">Belongs to the calycin superfamily. Lipocalin family.</text>
</comment>
<dbReference type="RefSeq" id="WP_083343708.1">
    <property type="nucleotide sequence ID" value="NZ_LT629690.1"/>
</dbReference>
<feature type="domain" description="Lipocalin/cytosolic fatty-acid binding" evidence="3">
    <location>
        <begin position="12"/>
        <end position="151"/>
    </location>
</feature>
<evidence type="ECO:0000256" key="2">
    <source>
        <dbReference type="PIRNR" id="PIRNR036893"/>
    </source>
</evidence>
<dbReference type="SUPFAM" id="SSF50814">
    <property type="entry name" value="Lipocalins"/>
    <property type="match status" value="1"/>
</dbReference>
<evidence type="ECO:0000259" key="3">
    <source>
        <dbReference type="Pfam" id="PF08212"/>
    </source>
</evidence>
<dbReference type="Proteomes" id="UP000182427">
    <property type="component" value="Chromosome I"/>
</dbReference>
<dbReference type="PANTHER" id="PTHR10612:SF34">
    <property type="entry name" value="APOLIPOPROTEIN D"/>
    <property type="match status" value="1"/>
</dbReference>
<organism evidence="4 5">
    <name type="scientific">Terriglobus roseus</name>
    <dbReference type="NCBI Taxonomy" id="392734"/>
    <lineage>
        <taxon>Bacteria</taxon>
        <taxon>Pseudomonadati</taxon>
        <taxon>Acidobacteriota</taxon>
        <taxon>Terriglobia</taxon>
        <taxon>Terriglobales</taxon>
        <taxon>Acidobacteriaceae</taxon>
        <taxon>Terriglobus</taxon>
    </lineage>
</organism>
<name>A0A1G7FTE9_9BACT</name>